<dbReference type="InterPro" id="IPR007627">
    <property type="entry name" value="RNA_pol_sigma70_r2"/>
</dbReference>
<comment type="similarity">
    <text evidence="1">Belongs to the sigma-70 factor family. ECF subfamily.</text>
</comment>
<dbReference type="STRING" id="563176.SAMN04488090_4091"/>
<dbReference type="InterPro" id="IPR036388">
    <property type="entry name" value="WH-like_DNA-bd_sf"/>
</dbReference>
<reference evidence="7 8" key="1">
    <citation type="submission" date="2016-10" db="EMBL/GenBank/DDBJ databases">
        <authorList>
            <person name="de Groot N.N."/>
        </authorList>
    </citation>
    <scope>NUCLEOTIDE SEQUENCE [LARGE SCALE GENOMIC DNA]</scope>
    <source>
        <strain evidence="7 8">DSM 21668</strain>
    </source>
</reference>
<dbReference type="PANTHER" id="PTHR43133:SF46">
    <property type="entry name" value="RNA POLYMERASE SIGMA-70 FACTOR ECF SUBFAMILY"/>
    <property type="match status" value="1"/>
</dbReference>
<name>A0A1G9VFU7_9BACT</name>
<dbReference type="CDD" id="cd06171">
    <property type="entry name" value="Sigma70_r4"/>
    <property type="match status" value="1"/>
</dbReference>
<dbReference type="Gene3D" id="1.10.1740.10">
    <property type="match status" value="1"/>
</dbReference>
<dbReference type="SUPFAM" id="SSF88946">
    <property type="entry name" value="Sigma2 domain of RNA polymerase sigma factors"/>
    <property type="match status" value="1"/>
</dbReference>
<dbReference type="Gene3D" id="1.10.10.10">
    <property type="entry name" value="Winged helix-like DNA-binding domain superfamily/Winged helix DNA-binding domain"/>
    <property type="match status" value="1"/>
</dbReference>
<keyword evidence="4" id="KW-0804">Transcription</keyword>
<dbReference type="EMBL" id="FNGS01000008">
    <property type="protein sequence ID" value="SDM70953.1"/>
    <property type="molecule type" value="Genomic_DNA"/>
</dbReference>
<dbReference type="InterPro" id="IPR013324">
    <property type="entry name" value="RNA_pol_sigma_r3/r4-like"/>
</dbReference>
<evidence type="ECO:0000313" key="7">
    <source>
        <dbReference type="EMBL" id="SDM70953.1"/>
    </source>
</evidence>
<dbReference type="AlphaFoldDB" id="A0A1G9VFU7"/>
<evidence type="ECO:0000256" key="2">
    <source>
        <dbReference type="ARBA" id="ARBA00023015"/>
    </source>
</evidence>
<proteinExistence type="inferred from homology"/>
<keyword evidence="2" id="KW-0805">Transcription regulation</keyword>
<dbReference type="InterPro" id="IPR013249">
    <property type="entry name" value="RNA_pol_sigma70_r4_t2"/>
</dbReference>
<dbReference type="GO" id="GO:0016987">
    <property type="term" value="F:sigma factor activity"/>
    <property type="evidence" value="ECO:0007669"/>
    <property type="project" value="UniProtKB-KW"/>
</dbReference>
<evidence type="ECO:0000259" key="6">
    <source>
        <dbReference type="Pfam" id="PF08281"/>
    </source>
</evidence>
<keyword evidence="8" id="KW-1185">Reference proteome</keyword>
<evidence type="ECO:0000313" key="8">
    <source>
        <dbReference type="Proteomes" id="UP000198901"/>
    </source>
</evidence>
<accession>A0A1G9VFU7</accession>
<feature type="domain" description="RNA polymerase sigma factor 70 region 4 type 2" evidence="6">
    <location>
        <begin position="128"/>
        <end position="179"/>
    </location>
</feature>
<evidence type="ECO:0000259" key="5">
    <source>
        <dbReference type="Pfam" id="PF04542"/>
    </source>
</evidence>
<dbReference type="Pfam" id="PF04542">
    <property type="entry name" value="Sigma70_r2"/>
    <property type="match status" value="1"/>
</dbReference>
<dbReference type="PANTHER" id="PTHR43133">
    <property type="entry name" value="RNA POLYMERASE ECF-TYPE SIGMA FACTO"/>
    <property type="match status" value="1"/>
</dbReference>
<dbReference type="Pfam" id="PF08281">
    <property type="entry name" value="Sigma70_r4_2"/>
    <property type="match status" value="1"/>
</dbReference>
<dbReference type="InterPro" id="IPR039425">
    <property type="entry name" value="RNA_pol_sigma-70-like"/>
</dbReference>
<dbReference type="SUPFAM" id="SSF88659">
    <property type="entry name" value="Sigma3 and sigma4 domains of RNA polymerase sigma factors"/>
    <property type="match status" value="1"/>
</dbReference>
<protein>
    <submittedName>
        <fullName evidence="7">Sigma-70 region 2</fullName>
    </submittedName>
</protein>
<dbReference type="GO" id="GO:0003677">
    <property type="term" value="F:DNA binding"/>
    <property type="evidence" value="ECO:0007669"/>
    <property type="project" value="InterPro"/>
</dbReference>
<keyword evidence="3" id="KW-0731">Sigma factor</keyword>
<dbReference type="Proteomes" id="UP000198901">
    <property type="component" value="Unassembled WGS sequence"/>
</dbReference>
<organism evidence="7 8">
    <name type="scientific">Siphonobacter aquaeclarae</name>
    <dbReference type="NCBI Taxonomy" id="563176"/>
    <lineage>
        <taxon>Bacteria</taxon>
        <taxon>Pseudomonadati</taxon>
        <taxon>Bacteroidota</taxon>
        <taxon>Cytophagia</taxon>
        <taxon>Cytophagales</taxon>
        <taxon>Cytophagaceae</taxon>
        <taxon>Siphonobacter</taxon>
    </lineage>
</organism>
<dbReference type="InterPro" id="IPR014284">
    <property type="entry name" value="RNA_pol_sigma-70_dom"/>
</dbReference>
<dbReference type="GO" id="GO:0006352">
    <property type="term" value="P:DNA-templated transcription initiation"/>
    <property type="evidence" value="ECO:0007669"/>
    <property type="project" value="InterPro"/>
</dbReference>
<evidence type="ECO:0000256" key="4">
    <source>
        <dbReference type="ARBA" id="ARBA00023163"/>
    </source>
</evidence>
<dbReference type="InterPro" id="IPR013325">
    <property type="entry name" value="RNA_pol_sigma_r2"/>
</dbReference>
<dbReference type="RefSeq" id="WP_093207373.1">
    <property type="nucleotide sequence ID" value="NZ_FNGS01000008.1"/>
</dbReference>
<feature type="domain" description="RNA polymerase sigma-70 region 2" evidence="5">
    <location>
        <begin position="28"/>
        <end position="93"/>
    </location>
</feature>
<gene>
    <name evidence="7" type="ORF">SAMN04488090_4091</name>
</gene>
<sequence length="195" mass="22886">MVTANQSPSDAELWNAFRRGDSQAYESIYRRYSPALFSYGKRLTSDYDLVRDTVQDVFVEIWQRRENLTDLQTIKFYLFRVFRNAITKTLKRHEEPFDWGQVLSGDFLSPSAESLLTEEENYQDRMGRLRKGIDQLPGRQKEAIMLCFFDDMSNEEIALVMGIQSQSVINHLSRALQFLRDTVVGWIMMAAWIEF</sequence>
<evidence type="ECO:0000256" key="3">
    <source>
        <dbReference type="ARBA" id="ARBA00023082"/>
    </source>
</evidence>
<evidence type="ECO:0000256" key="1">
    <source>
        <dbReference type="ARBA" id="ARBA00010641"/>
    </source>
</evidence>
<dbReference type="OrthoDB" id="9150024at2"/>
<dbReference type="NCBIfam" id="TIGR02937">
    <property type="entry name" value="sigma70-ECF"/>
    <property type="match status" value="1"/>
</dbReference>